<evidence type="ECO:0000313" key="10">
    <source>
        <dbReference type="RefSeq" id="XP_022744175.1"/>
    </source>
</evidence>
<accession>A0A6P5YVB1</accession>
<evidence type="ECO:0000256" key="1">
    <source>
        <dbReference type="ARBA" id="ARBA00004514"/>
    </source>
</evidence>
<dbReference type="InterPro" id="IPR040079">
    <property type="entry name" value="Glutathione_S-Trfase"/>
</dbReference>
<evidence type="ECO:0000256" key="5">
    <source>
        <dbReference type="ARBA" id="ARBA00025743"/>
    </source>
</evidence>
<dbReference type="PANTHER" id="PTHR11260:SF777">
    <property type="entry name" value="GLUTATHIONE TRANSFERASE"/>
    <property type="match status" value="1"/>
</dbReference>
<dbReference type="PANTHER" id="PTHR11260">
    <property type="entry name" value="GLUTATHIONE S-TRANSFERASE, GST, SUPERFAMILY, GST DOMAIN CONTAINING"/>
    <property type="match status" value="1"/>
</dbReference>
<dbReference type="CDD" id="cd03185">
    <property type="entry name" value="GST_C_Tau"/>
    <property type="match status" value="1"/>
</dbReference>
<dbReference type="Proteomes" id="UP000515121">
    <property type="component" value="Unplaced"/>
</dbReference>
<dbReference type="FunFam" id="1.20.1050.10:FF:000012">
    <property type="entry name" value="Tau class glutathione S-transferase"/>
    <property type="match status" value="1"/>
</dbReference>
<dbReference type="SFLD" id="SFLDG01152">
    <property type="entry name" value="Main.3:_Omega-_and_Tau-like"/>
    <property type="match status" value="1"/>
</dbReference>
<evidence type="ECO:0000256" key="2">
    <source>
        <dbReference type="ARBA" id="ARBA00012452"/>
    </source>
</evidence>
<feature type="domain" description="GST C-terminal" evidence="8">
    <location>
        <begin position="90"/>
        <end position="216"/>
    </location>
</feature>
<feature type="domain" description="GST N-terminal" evidence="7">
    <location>
        <begin position="3"/>
        <end position="85"/>
    </location>
</feature>
<dbReference type="Gene3D" id="1.20.1050.10">
    <property type="match status" value="1"/>
</dbReference>
<dbReference type="GeneID" id="111295081"/>
<dbReference type="InterPro" id="IPR010987">
    <property type="entry name" value="Glutathione-S-Trfase_C-like"/>
</dbReference>
<evidence type="ECO:0000313" key="9">
    <source>
        <dbReference type="Proteomes" id="UP000515121"/>
    </source>
</evidence>
<dbReference type="AlphaFoldDB" id="A0A6P5YVB1"/>
<dbReference type="FunFam" id="3.40.30.10:FF:000044">
    <property type="entry name" value="Glutathione S-transferase GSTU6"/>
    <property type="match status" value="1"/>
</dbReference>
<protein>
    <recommendedName>
        <fullName evidence="2">glutathione transferase</fullName>
        <ecNumber evidence="2">2.5.1.18</ecNumber>
    </recommendedName>
</protein>
<evidence type="ECO:0000256" key="4">
    <source>
        <dbReference type="ARBA" id="ARBA00022679"/>
    </source>
</evidence>
<dbReference type="SUPFAM" id="SSF47616">
    <property type="entry name" value="GST C-terminal domain-like"/>
    <property type="match status" value="1"/>
</dbReference>
<dbReference type="InterPro" id="IPR004045">
    <property type="entry name" value="Glutathione_S-Trfase_N"/>
</dbReference>
<dbReference type="GO" id="GO:0004364">
    <property type="term" value="F:glutathione transferase activity"/>
    <property type="evidence" value="ECO:0007669"/>
    <property type="project" value="UniProtKB-EC"/>
</dbReference>
<comment type="similarity">
    <text evidence="5">Belongs to the GST superfamily. Tau family.</text>
</comment>
<dbReference type="InterPro" id="IPR045073">
    <property type="entry name" value="Omega/Tau-like"/>
</dbReference>
<dbReference type="InterPro" id="IPR036249">
    <property type="entry name" value="Thioredoxin-like_sf"/>
</dbReference>
<dbReference type="InterPro" id="IPR036282">
    <property type="entry name" value="Glutathione-S-Trfase_C_sf"/>
</dbReference>
<dbReference type="GO" id="GO:0009407">
    <property type="term" value="P:toxin catabolic process"/>
    <property type="evidence" value="ECO:0007669"/>
    <property type="project" value="UniProtKB-ARBA"/>
</dbReference>
<dbReference type="InterPro" id="IPR004046">
    <property type="entry name" value="GST_C"/>
</dbReference>
<reference evidence="10" key="1">
    <citation type="submission" date="2025-08" db="UniProtKB">
        <authorList>
            <consortium name="RefSeq"/>
        </authorList>
    </citation>
    <scope>IDENTIFICATION</scope>
    <source>
        <tissue evidence="10">Fruit stalk</tissue>
    </source>
</reference>
<evidence type="ECO:0000256" key="3">
    <source>
        <dbReference type="ARBA" id="ARBA00022575"/>
    </source>
</evidence>
<dbReference type="EC" id="2.5.1.18" evidence="2"/>
<comment type="subcellular location">
    <subcellularLocation>
        <location evidence="1">Cytoplasm</location>
        <location evidence="1">Cytosol</location>
    </subcellularLocation>
</comment>
<dbReference type="GO" id="GO:0006749">
    <property type="term" value="P:glutathione metabolic process"/>
    <property type="evidence" value="ECO:0007669"/>
    <property type="project" value="InterPro"/>
</dbReference>
<keyword evidence="4" id="KW-0808">Transferase</keyword>
<evidence type="ECO:0000256" key="6">
    <source>
        <dbReference type="ARBA" id="ARBA00047960"/>
    </source>
</evidence>
<dbReference type="OrthoDB" id="4951845at2759"/>
<dbReference type="RefSeq" id="XP_022744175.1">
    <property type="nucleotide sequence ID" value="XM_022888440.1"/>
</dbReference>
<organism evidence="9 10">
    <name type="scientific">Durio zibethinus</name>
    <name type="common">Durian</name>
    <dbReference type="NCBI Taxonomy" id="66656"/>
    <lineage>
        <taxon>Eukaryota</taxon>
        <taxon>Viridiplantae</taxon>
        <taxon>Streptophyta</taxon>
        <taxon>Embryophyta</taxon>
        <taxon>Tracheophyta</taxon>
        <taxon>Spermatophyta</taxon>
        <taxon>Magnoliopsida</taxon>
        <taxon>eudicotyledons</taxon>
        <taxon>Gunneridae</taxon>
        <taxon>Pentapetalae</taxon>
        <taxon>rosids</taxon>
        <taxon>malvids</taxon>
        <taxon>Malvales</taxon>
        <taxon>Malvaceae</taxon>
        <taxon>Helicteroideae</taxon>
        <taxon>Durio</taxon>
    </lineage>
</organism>
<dbReference type="InterPro" id="IPR045074">
    <property type="entry name" value="GST_C_Tau"/>
</dbReference>
<keyword evidence="9" id="KW-1185">Reference proteome</keyword>
<name>A0A6P5YVB1_DURZI</name>
<proteinExistence type="inferred from homology"/>
<sequence length="224" mass="25637">MAEEVKLFGAWGSPFSRRVEIALELKGSPFEYIEENVIDDKFKSPLLLKYDPVHKKVPVLLHSGKPILESLIILEYIDETWKPNPILPEDPHERALACFWANFIDEKCMPPVWKALLGTRDEREKAMEEVRECLKTHESVLNGTKFFGGETIGLLDIAANFIALWLRVIQEVSGLEFLTADKCPVLIKWCDEFVSCSVVKEHLPPRDKLIAFVKNWLSGKGWTD</sequence>
<dbReference type="SFLD" id="SFLDG00358">
    <property type="entry name" value="Main_(cytGST)"/>
    <property type="match status" value="1"/>
</dbReference>
<evidence type="ECO:0000259" key="7">
    <source>
        <dbReference type="PROSITE" id="PS50404"/>
    </source>
</evidence>
<evidence type="ECO:0000259" key="8">
    <source>
        <dbReference type="PROSITE" id="PS50405"/>
    </source>
</evidence>
<keyword evidence="3" id="KW-0216">Detoxification</keyword>
<dbReference type="GO" id="GO:0005829">
    <property type="term" value="C:cytosol"/>
    <property type="evidence" value="ECO:0007669"/>
    <property type="project" value="UniProtKB-SubCell"/>
</dbReference>
<dbReference type="SUPFAM" id="SSF52833">
    <property type="entry name" value="Thioredoxin-like"/>
    <property type="match status" value="1"/>
</dbReference>
<comment type="catalytic activity">
    <reaction evidence="6">
        <text>RX + glutathione = an S-substituted glutathione + a halide anion + H(+)</text>
        <dbReference type="Rhea" id="RHEA:16437"/>
        <dbReference type="ChEBI" id="CHEBI:15378"/>
        <dbReference type="ChEBI" id="CHEBI:16042"/>
        <dbReference type="ChEBI" id="CHEBI:17792"/>
        <dbReference type="ChEBI" id="CHEBI:57925"/>
        <dbReference type="ChEBI" id="CHEBI:90779"/>
        <dbReference type="EC" id="2.5.1.18"/>
    </reaction>
</comment>
<dbReference type="Pfam" id="PF02798">
    <property type="entry name" value="GST_N"/>
    <property type="match status" value="1"/>
</dbReference>
<gene>
    <name evidence="10" type="primary">LOC111295081</name>
</gene>
<dbReference type="CDD" id="cd03058">
    <property type="entry name" value="GST_N_Tau"/>
    <property type="match status" value="1"/>
</dbReference>
<dbReference type="PROSITE" id="PS50405">
    <property type="entry name" value="GST_CTER"/>
    <property type="match status" value="1"/>
</dbReference>
<dbReference type="PROSITE" id="PS50404">
    <property type="entry name" value="GST_NTER"/>
    <property type="match status" value="1"/>
</dbReference>
<dbReference type="KEGG" id="dzi:111295081"/>
<dbReference type="Pfam" id="PF00043">
    <property type="entry name" value="GST_C"/>
    <property type="match status" value="1"/>
</dbReference>
<dbReference type="Gene3D" id="3.40.30.10">
    <property type="entry name" value="Glutaredoxin"/>
    <property type="match status" value="1"/>
</dbReference>
<dbReference type="SFLD" id="SFLDS00019">
    <property type="entry name" value="Glutathione_Transferase_(cytos"/>
    <property type="match status" value="1"/>
</dbReference>